<dbReference type="Ensembl" id="ENSPKIT00000038187.1">
    <property type="protein sequence ID" value="ENSPKIP00000013758.1"/>
    <property type="gene ID" value="ENSPKIG00000001066.1"/>
</dbReference>
<accession>A0A3B3R5V2</accession>
<keyword evidence="2" id="KW-0227">DNA damage</keyword>
<feature type="domain" description="XLF-like N-terminal" evidence="9">
    <location>
        <begin position="14"/>
        <end position="133"/>
    </location>
</feature>
<evidence type="ECO:0000256" key="2">
    <source>
        <dbReference type="ARBA" id="ARBA00022763"/>
    </source>
</evidence>
<evidence type="ECO:0000313" key="11">
    <source>
        <dbReference type="Ensembl" id="ENSPKIP00000013758.1"/>
    </source>
</evidence>
<evidence type="ECO:0000259" key="10">
    <source>
        <dbReference type="Pfam" id="PF21928"/>
    </source>
</evidence>
<dbReference type="GO" id="GO:0032807">
    <property type="term" value="C:DNA ligase IV complex"/>
    <property type="evidence" value="ECO:0007669"/>
    <property type="project" value="TreeGrafter"/>
</dbReference>
<evidence type="ECO:0000256" key="8">
    <source>
        <dbReference type="SAM" id="MobiDB-lite"/>
    </source>
</evidence>
<protein>
    <recommendedName>
        <fullName evidence="7">Non-homologous end-joining factor 1</fullName>
    </recommendedName>
</protein>
<feature type="region of interest" description="Disordered" evidence="8">
    <location>
        <begin position="239"/>
        <end position="320"/>
    </location>
</feature>
<comment type="similarity">
    <text evidence="6">Belongs to the XRCC4-XLF family. XLF subfamily.</text>
</comment>
<feature type="compositionally biased region" description="Polar residues" evidence="8">
    <location>
        <begin position="283"/>
        <end position="298"/>
    </location>
</feature>
<dbReference type="Proteomes" id="UP000261540">
    <property type="component" value="Unplaced"/>
</dbReference>
<evidence type="ECO:0000256" key="5">
    <source>
        <dbReference type="ARBA" id="ARBA00023242"/>
    </source>
</evidence>
<feature type="compositionally biased region" description="Basic residues" evidence="8">
    <location>
        <begin position="309"/>
        <end position="320"/>
    </location>
</feature>
<dbReference type="Gene3D" id="1.10.287.450">
    <property type="entry name" value="Helix hairpin bin"/>
    <property type="match status" value="1"/>
</dbReference>
<keyword evidence="12" id="KW-1185">Reference proteome</keyword>
<dbReference type="Pfam" id="PF09302">
    <property type="entry name" value="XLF"/>
    <property type="match status" value="1"/>
</dbReference>
<evidence type="ECO:0000256" key="7">
    <source>
        <dbReference type="ARBA" id="ARBA00044529"/>
    </source>
</evidence>
<reference evidence="11" key="1">
    <citation type="submission" date="2025-08" db="UniProtKB">
        <authorList>
            <consortium name="Ensembl"/>
        </authorList>
    </citation>
    <scope>IDENTIFICATION</scope>
</reference>
<evidence type="ECO:0000256" key="4">
    <source>
        <dbReference type="ARBA" id="ARBA00023204"/>
    </source>
</evidence>
<dbReference type="CDD" id="cd22285">
    <property type="entry name" value="HD_XLF_N"/>
    <property type="match status" value="1"/>
</dbReference>
<dbReference type="FunFam" id="2.170.210.10:FF:000001">
    <property type="entry name" value="Non-homologous end-joining factor 1"/>
    <property type="match status" value="1"/>
</dbReference>
<evidence type="ECO:0000256" key="1">
    <source>
        <dbReference type="ARBA" id="ARBA00004123"/>
    </source>
</evidence>
<dbReference type="Pfam" id="PF21928">
    <property type="entry name" value="XLF_CC"/>
    <property type="match status" value="1"/>
</dbReference>
<comment type="subcellular location">
    <subcellularLocation>
        <location evidence="1">Nucleus</location>
    </subcellularLocation>
</comment>
<dbReference type="InterPro" id="IPR015381">
    <property type="entry name" value="XLF-like_N"/>
</dbReference>
<evidence type="ECO:0000256" key="3">
    <source>
        <dbReference type="ARBA" id="ARBA00023125"/>
    </source>
</evidence>
<dbReference type="InterPro" id="IPR053829">
    <property type="entry name" value="XLF-like_CC"/>
</dbReference>
<dbReference type="PANTHER" id="PTHR32235">
    <property type="entry name" value="NON-HOMOLOGOUS END-JOINING FACTOR 1"/>
    <property type="match status" value="1"/>
</dbReference>
<dbReference type="InterPro" id="IPR052287">
    <property type="entry name" value="NHEJ_factor"/>
</dbReference>
<feature type="domain" description="XLF-like coiled-coil region" evidence="10">
    <location>
        <begin position="137"/>
        <end position="184"/>
    </location>
</feature>
<dbReference type="GeneTree" id="ENSGT00390000009940"/>
<evidence type="ECO:0000313" key="12">
    <source>
        <dbReference type="Proteomes" id="UP000261540"/>
    </source>
</evidence>
<name>A0A3B3R5V2_9TELE</name>
<dbReference type="PANTHER" id="PTHR32235:SF1">
    <property type="entry name" value="NON-HOMOLOGOUS END-JOINING FACTOR 1"/>
    <property type="match status" value="1"/>
</dbReference>
<dbReference type="FunFam" id="1.10.287.450:FF:000003">
    <property type="entry name" value="Non-homologous end-joining factor 1"/>
    <property type="match status" value="1"/>
</dbReference>
<dbReference type="AlphaFoldDB" id="A0A3B3R5V2"/>
<evidence type="ECO:0000256" key="6">
    <source>
        <dbReference type="ARBA" id="ARBA00025747"/>
    </source>
</evidence>
<proteinExistence type="inferred from homology"/>
<keyword evidence="4" id="KW-0234">DNA repair</keyword>
<keyword evidence="5" id="KW-0539">Nucleus</keyword>
<organism evidence="11 12">
    <name type="scientific">Paramormyrops kingsleyae</name>
    <dbReference type="NCBI Taxonomy" id="1676925"/>
    <lineage>
        <taxon>Eukaryota</taxon>
        <taxon>Metazoa</taxon>
        <taxon>Chordata</taxon>
        <taxon>Craniata</taxon>
        <taxon>Vertebrata</taxon>
        <taxon>Euteleostomi</taxon>
        <taxon>Actinopterygii</taxon>
        <taxon>Neopterygii</taxon>
        <taxon>Teleostei</taxon>
        <taxon>Osteoglossocephala</taxon>
        <taxon>Osteoglossomorpha</taxon>
        <taxon>Osteoglossiformes</taxon>
        <taxon>Mormyridae</taxon>
        <taxon>Paramormyrops</taxon>
    </lineage>
</organism>
<keyword evidence="3" id="KW-0238">DNA-binding</keyword>
<dbReference type="GO" id="GO:0045027">
    <property type="term" value="F:DNA end binding"/>
    <property type="evidence" value="ECO:0007669"/>
    <property type="project" value="TreeGrafter"/>
</dbReference>
<evidence type="ECO:0000259" key="9">
    <source>
        <dbReference type="Pfam" id="PF09302"/>
    </source>
</evidence>
<dbReference type="InterPro" id="IPR038051">
    <property type="entry name" value="XRCC4-like_N_sf"/>
</dbReference>
<dbReference type="GO" id="GO:0006303">
    <property type="term" value="P:double-strand break repair via nonhomologous end joining"/>
    <property type="evidence" value="ECO:0007669"/>
    <property type="project" value="UniProtKB-ARBA"/>
</dbReference>
<reference evidence="11" key="2">
    <citation type="submission" date="2025-09" db="UniProtKB">
        <authorList>
            <consortium name="Ensembl"/>
        </authorList>
    </citation>
    <scope>IDENTIFICATION</scope>
</reference>
<sequence>MSTLALDIDLLLQPWMPVRLGGIQLLAKSYFGDTKYQMLLSDMQSVWEEEVDADTIKERAQELNKRLRAPADAFFAHLRTVARPYLAGEPGAAVACSGDVPSISVVDLKPHRLTLRLKSELAGVPFYWEFRCSSSSVAVVCSQLVCPLLAVNSILQRQVAELAALLVRKDAEIQDYRESGAVLSRGRLQTEVFDELHYRENFITQVLPKVCVQQENFGFNVTLQELYAAVMALRPGYQQTVPPSTVRPEEPASKKHRVVDDQQDGAQDDGASGTVVPKEDCSTAVTLGESQSTQTVPSNPVPANCGPPRPKKKKAAGLFR</sequence>
<dbReference type="Gene3D" id="2.170.210.10">
    <property type="entry name" value="DNA double-strand break repair and VJ recombination XRCC4, N-terminal"/>
    <property type="match status" value="1"/>
</dbReference>